<dbReference type="Proteomes" id="UP000604046">
    <property type="component" value="Unassembled WGS sequence"/>
</dbReference>
<keyword evidence="2" id="KW-1185">Reference proteome</keyword>
<comment type="caution">
    <text evidence="1">The sequence shown here is derived from an EMBL/GenBank/DDBJ whole genome shotgun (WGS) entry which is preliminary data.</text>
</comment>
<evidence type="ECO:0000313" key="2">
    <source>
        <dbReference type="Proteomes" id="UP000604046"/>
    </source>
</evidence>
<gene>
    <name evidence="1" type="ORF">SNAT2548_LOCUS29065</name>
</gene>
<dbReference type="OrthoDB" id="420811at2759"/>
<reference evidence="1" key="1">
    <citation type="submission" date="2021-02" db="EMBL/GenBank/DDBJ databases">
        <authorList>
            <person name="Dougan E. K."/>
            <person name="Rhodes N."/>
            <person name="Thang M."/>
            <person name="Chan C."/>
        </authorList>
    </citation>
    <scope>NUCLEOTIDE SEQUENCE</scope>
</reference>
<proteinExistence type="predicted"/>
<organism evidence="1 2">
    <name type="scientific">Symbiodinium natans</name>
    <dbReference type="NCBI Taxonomy" id="878477"/>
    <lineage>
        <taxon>Eukaryota</taxon>
        <taxon>Sar</taxon>
        <taxon>Alveolata</taxon>
        <taxon>Dinophyceae</taxon>
        <taxon>Suessiales</taxon>
        <taxon>Symbiodiniaceae</taxon>
        <taxon>Symbiodinium</taxon>
    </lineage>
</organism>
<evidence type="ECO:0000313" key="1">
    <source>
        <dbReference type="EMBL" id="CAE7519296.1"/>
    </source>
</evidence>
<sequence>MPQKPPNTTISRLRRSLASGRRKEAATLGKQLVERWRNQSARKCPELSRILLGEASPHVLQGFCPYGFAAALRAASWSLKRSRRGDRERRKLLDDALSCAAMGEKWWTWNFFSDTRWQSAVEPLDLAQERALLRWAPRTRPGARKSEDLYLAEYHQQLDVALALRLPERQSTAPLRKEMLHFAGFGVHTTTLLEPMFAMKRVLPETMAFEFVLFGATHPPSEKLMSEVCLPDSQRLQCRLSYSPSPDWWTNLVDQRPLQPTLDTLSKVILADSFIRQSHCLVCGGGNSPTLCLLLRMVTDLPMLITLQAPLAFRMPPDEDHRALLVALFREVARPSPASRGRTVTSTSLIFLQRQVWIQTGCLLPVVRNHNLYAAEAAQAGPGDPTDAREVLFWQNHVALKPDVSMCLWRYLKQQIKDEGDFPFNLVFKNIRRLPGKGPRRKVYSLPGDLDGSMATYAGLSNRFAAAVLFPHDVGMISFDDLYAVALPIFMPDPELVVNIAYAQLVSTKNYPWYLLRGEHAKLHYARADDLGPPWNPGWGWAEAWRNSSEIYTGAAKLTADTLRQAIATANYVLLPHIYRFFSITDLLHHLASLETGDLLKTRQAMRKASLDAWEVTSEFYRRACSYLLA</sequence>
<name>A0A812T4W3_9DINO</name>
<protein>
    <submittedName>
        <fullName evidence="1">Uncharacterized protein</fullName>
    </submittedName>
</protein>
<dbReference type="AlphaFoldDB" id="A0A812T4W3"/>
<accession>A0A812T4W3</accession>
<dbReference type="EMBL" id="CAJNDS010002542">
    <property type="protein sequence ID" value="CAE7519296.1"/>
    <property type="molecule type" value="Genomic_DNA"/>
</dbReference>